<feature type="domain" description="UspA" evidence="2">
    <location>
        <begin position="202"/>
        <end position="270"/>
    </location>
</feature>
<protein>
    <submittedName>
        <fullName evidence="3">Universal stress protein</fullName>
    </submittedName>
</protein>
<dbReference type="InterPro" id="IPR006016">
    <property type="entry name" value="UspA"/>
</dbReference>
<evidence type="ECO:0000256" key="1">
    <source>
        <dbReference type="ARBA" id="ARBA00008791"/>
    </source>
</evidence>
<dbReference type="RefSeq" id="WP_133396672.1">
    <property type="nucleotide sequence ID" value="NZ_SNAA01000008.1"/>
</dbReference>
<dbReference type="SUPFAM" id="SSF52402">
    <property type="entry name" value="Adenine nucleotide alpha hydrolases-like"/>
    <property type="match status" value="1"/>
</dbReference>
<dbReference type="CDD" id="cd00293">
    <property type="entry name" value="USP-like"/>
    <property type="match status" value="1"/>
</dbReference>
<dbReference type="PRINTS" id="PR01438">
    <property type="entry name" value="UNVRSLSTRESS"/>
</dbReference>
<comment type="similarity">
    <text evidence="1">Belongs to the universal stress protein A family.</text>
</comment>
<organism evidence="3 4">
    <name type="scientific">Palleronia sediminis</name>
    <dbReference type="NCBI Taxonomy" id="2547833"/>
    <lineage>
        <taxon>Bacteria</taxon>
        <taxon>Pseudomonadati</taxon>
        <taxon>Pseudomonadota</taxon>
        <taxon>Alphaproteobacteria</taxon>
        <taxon>Rhodobacterales</taxon>
        <taxon>Roseobacteraceae</taxon>
        <taxon>Palleronia</taxon>
    </lineage>
</organism>
<dbReference type="PANTHER" id="PTHR46268:SF15">
    <property type="entry name" value="UNIVERSAL STRESS PROTEIN HP_0031"/>
    <property type="match status" value="1"/>
</dbReference>
<keyword evidence="4" id="KW-1185">Reference proteome</keyword>
<dbReference type="OrthoDB" id="9804721at2"/>
<reference evidence="3 4" key="1">
    <citation type="submission" date="2019-03" db="EMBL/GenBank/DDBJ databases">
        <title>Primorskyibacter sp. SS33 isolated from sediments.</title>
        <authorList>
            <person name="Xunke S."/>
        </authorList>
    </citation>
    <scope>NUCLEOTIDE SEQUENCE [LARGE SCALE GENOMIC DNA]</scope>
    <source>
        <strain evidence="3 4">SS33</strain>
    </source>
</reference>
<dbReference type="Pfam" id="PF00582">
    <property type="entry name" value="Usp"/>
    <property type="match status" value="1"/>
</dbReference>
<dbReference type="AlphaFoldDB" id="A0A4R6A7D1"/>
<dbReference type="EMBL" id="SNAA01000008">
    <property type="protein sequence ID" value="TDL79661.1"/>
    <property type="molecule type" value="Genomic_DNA"/>
</dbReference>
<comment type="caution">
    <text evidence="3">The sequence shown here is derived from an EMBL/GenBank/DDBJ whole genome shotgun (WGS) entry which is preliminary data.</text>
</comment>
<dbReference type="InterPro" id="IPR006015">
    <property type="entry name" value="Universal_stress_UspA"/>
</dbReference>
<accession>A0A4R6A7D1</accession>
<dbReference type="Gene3D" id="3.40.50.12370">
    <property type="match status" value="1"/>
</dbReference>
<evidence type="ECO:0000259" key="2">
    <source>
        <dbReference type="Pfam" id="PF00582"/>
    </source>
</evidence>
<name>A0A4R6A7D1_9RHOB</name>
<dbReference type="PANTHER" id="PTHR46268">
    <property type="entry name" value="STRESS RESPONSE PROTEIN NHAX"/>
    <property type="match status" value="1"/>
</dbReference>
<sequence>MSGFKTIATALTPRGGIETLETAIAWAEAWDAHLEPFCLADMQANMPPMMTPDLVFAAPLPEPTGDEEIAALEMAARDRLKDSSVDWEIPPRGEPLADFGPRLARRLRFADLVVLAGGGADDQGRRETIFEAALYHSRVPILMAPPGAAAGCAHVAVAWDGSDTALAGLRAAMPALKRAERVEVLSIGDEVADGPALLRMLARHDIEAEHVMLPAGGGRVSEALAGGAQDRGADLLVMGAYGHARLRQAILGGVTRDLVRAAPMPLLMAR</sequence>
<evidence type="ECO:0000313" key="3">
    <source>
        <dbReference type="EMBL" id="TDL79661.1"/>
    </source>
</evidence>
<gene>
    <name evidence="3" type="ORF">E2L08_08630</name>
</gene>
<dbReference type="Proteomes" id="UP000295701">
    <property type="component" value="Unassembled WGS sequence"/>
</dbReference>
<evidence type="ECO:0000313" key="4">
    <source>
        <dbReference type="Proteomes" id="UP000295701"/>
    </source>
</evidence>
<proteinExistence type="inferred from homology"/>